<dbReference type="RefSeq" id="WP_020933714.1">
    <property type="nucleotide sequence ID" value="NC_021915.1"/>
</dbReference>
<dbReference type="STRING" id="1224163.B841_01480"/>
<evidence type="ECO:0000313" key="3">
    <source>
        <dbReference type="EMBL" id="AGS33779.1"/>
    </source>
</evidence>
<dbReference type="OrthoDB" id="9797508at2"/>
<dbReference type="eggNOG" id="COG1764">
    <property type="taxonomic scope" value="Bacteria"/>
</dbReference>
<dbReference type="Proteomes" id="UP000015388">
    <property type="component" value="Chromosome"/>
</dbReference>
<reference evidence="3 4" key="1">
    <citation type="submission" date="2012-11" db="EMBL/GenBank/DDBJ databases">
        <title>The complete genome sequence of Corynebacterium maris Coryn-1 (=DSM 45190).</title>
        <authorList>
            <person name="Schaffert L."/>
            <person name="Albersmeier A."/>
            <person name="Kalinowski J."/>
            <person name="Ruckert C."/>
        </authorList>
    </citation>
    <scope>NUCLEOTIDE SEQUENCE [LARGE SCALE GENOMIC DNA]</scope>
    <source>
        <strain evidence="4">Coryn-1</strain>
    </source>
</reference>
<dbReference type="GO" id="GO:0006979">
    <property type="term" value="P:response to oxidative stress"/>
    <property type="evidence" value="ECO:0007669"/>
    <property type="project" value="InterPro"/>
</dbReference>
<dbReference type="PANTHER" id="PTHR33797">
    <property type="entry name" value="ORGANIC HYDROPEROXIDE RESISTANCE PROTEIN-LIKE"/>
    <property type="match status" value="1"/>
</dbReference>
<dbReference type="Pfam" id="PF02566">
    <property type="entry name" value="OsmC"/>
    <property type="match status" value="1"/>
</dbReference>
<dbReference type="InterPro" id="IPR015946">
    <property type="entry name" value="KH_dom-like_a/b"/>
</dbReference>
<dbReference type="PATRIC" id="fig|1224163.3.peg.299"/>
<dbReference type="EMBL" id="CP003924">
    <property type="protein sequence ID" value="AGS33779.1"/>
    <property type="molecule type" value="Genomic_DNA"/>
</dbReference>
<dbReference type="InterPro" id="IPR036102">
    <property type="entry name" value="OsmC/Ohrsf"/>
</dbReference>
<evidence type="ECO:0000256" key="2">
    <source>
        <dbReference type="SAM" id="MobiDB-lite"/>
    </source>
</evidence>
<organism evidence="3 4">
    <name type="scientific">Corynebacterium maris DSM 45190</name>
    <dbReference type="NCBI Taxonomy" id="1224163"/>
    <lineage>
        <taxon>Bacteria</taxon>
        <taxon>Bacillati</taxon>
        <taxon>Actinomycetota</taxon>
        <taxon>Actinomycetes</taxon>
        <taxon>Mycobacteriales</taxon>
        <taxon>Corynebacteriaceae</taxon>
        <taxon>Corynebacterium</taxon>
    </lineage>
</organism>
<dbReference type="InterPro" id="IPR019953">
    <property type="entry name" value="OHR"/>
</dbReference>
<name>S5SRM9_9CORY</name>
<evidence type="ECO:0000313" key="4">
    <source>
        <dbReference type="Proteomes" id="UP000015388"/>
    </source>
</evidence>
<gene>
    <name evidence="3" type="ORF">B841_01480</name>
</gene>
<dbReference type="NCBIfam" id="TIGR03561">
    <property type="entry name" value="organ_hyd_perox"/>
    <property type="match status" value="1"/>
</dbReference>
<dbReference type="InterPro" id="IPR003718">
    <property type="entry name" value="OsmC/Ohr_fam"/>
</dbReference>
<dbReference type="KEGG" id="cmd:B841_01480"/>
<dbReference type="PANTHER" id="PTHR33797:SF2">
    <property type="entry name" value="ORGANIC HYDROPEROXIDE RESISTANCE PROTEIN-LIKE"/>
    <property type="match status" value="1"/>
</dbReference>
<dbReference type="HOGENOM" id="CLU_106355_2_1_11"/>
<proteinExistence type="inferred from homology"/>
<accession>S5SRM9</accession>
<dbReference type="Gene3D" id="3.30.300.20">
    <property type="match status" value="1"/>
</dbReference>
<sequence length="140" mass="14860">MAEKKYTQSVTSTGGGRDGRITGDGQMNMDLRPLDAKEDGTNPEALLAAAWAACFNGALQKTMKEEGVDVDAHTPSVTAHVSFYTLDDGGLQLGAVLEASFENQSGIDDIEGLLRKTHDFCPVSKAYRGDLVELKVAPAA</sequence>
<comment type="similarity">
    <text evidence="1">Belongs to the OsmC/Ohr family.</text>
</comment>
<evidence type="ECO:0000256" key="1">
    <source>
        <dbReference type="ARBA" id="ARBA00007378"/>
    </source>
</evidence>
<dbReference type="SUPFAM" id="SSF82784">
    <property type="entry name" value="OsmC-like"/>
    <property type="match status" value="1"/>
</dbReference>
<keyword evidence="4" id="KW-1185">Reference proteome</keyword>
<protein>
    <submittedName>
        <fullName evidence="3">OsmC/Ohr family protein</fullName>
    </submittedName>
</protein>
<feature type="region of interest" description="Disordered" evidence="2">
    <location>
        <begin position="1"/>
        <end position="38"/>
    </location>
</feature>
<dbReference type="AlphaFoldDB" id="S5SRM9"/>